<gene>
    <name evidence="3" type="ORF">CEE69_14175</name>
</gene>
<dbReference type="RefSeq" id="WP_099261313.1">
    <property type="nucleotide sequence ID" value="NZ_NIZW01000010.1"/>
</dbReference>
<evidence type="ECO:0000256" key="1">
    <source>
        <dbReference type="SAM" id="MobiDB-lite"/>
    </source>
</evidence>
<feature type="region of interest" description="Disordered" evidence="1">
    <location>
        <begin position="30"/>
        <end position="60"/>
    </location>
</feature>
<dbReference type="EMBL" id="NIZW01000010">
    <property type="protein sequence ID" value="PHQ34562.1"/>
    <property type="molecule type" value="Genomic_DNA"/>
</dbReference>
<feature type="chain" id="PRO_5013706391" description="Secreted protein" evidence="2">
    <location>
        <begin position="33"/>
        <end position="473"/>
    </location>
</feature>
<evidence type="ECO:0000313" key="3">
    <source>
        <dbReference type="EMBL" id="PHQ34562.1"/>
    </source>
</evidence>
<reference evidence="3 4" key="1">
    <citation type="submission" date="2017-06" db="EMBL/GenBank/DDBJ databases">
        <title>Description of Rhodopirellula bahusiensis sp. nov.</title>
        <authorList>
            <person name="Kizina J."/>
            <person name="Harder J."/>
        </authorList>
    </citation>
    <scope>NUCLEOTIDE SEQUENCE [LARGE SCALE GENOMIC DNA]</scope>
    <source>
        <strain evidence="3 4">SWK21</strain>
    </source>
</reference>
<protein>
    <recommendedName>
        <fullName evidence="5">Secreted protein</fullName>
    </recommendedName>
</protein>
<feature type="region of interest" description="Disordered" evidence="1">
    <location>
        <begin position="83"/>
        <end position="112"/>
    </location>
</feature>
<dbReference type="Proteomes" id="UP000225740">
    <property type="component" value="Unassembled WGS sequence"/>
</dbReference>
<feature type="compositionally biased region" description="Acidic residues" evidence="1">
    <location>
        <begin position="96"/>
        <end position="109"/>
    </location>
</feature>
<dbReference type="AlphaFoldDB" id="A0A2G1W6A4"/>
<comment type="caution">
    <text evidence="3">The sequence shown here is derived from an EMBL/GenBank/DDBJ whole genome shotgun (WGS) entry which is preliminary data.</text>
</comment>
<proteinExistence type="predicted"/>
<name>A0A2G1W6A4_9BACT</name>
<dbReference type="OrthoDB" id="244112at2"/>
<feature type="signal peptide" evidence="2">
    <location>
        <begin position="1"/>
        <end position="32"/>
    </location>
</feature>
<evidence type="ECO:0000313" key="4">
    <source>
        <dbReference type="Proteomes" id="UP000225740"/>
    </source>
</evidence>
<evidence type="ECO:0008006" key="5">
    <source>
        <dbReference type="Google" id="ProtNLM"/>
    </source>
</evidence>
<sequence>MFSTLPTTDWIRSLAMVVAVLMLSATVASGQANEDDLETDSSSPAESGESDPGTDRVSFKSFRKAPMDPLKISEVFRAQEVLPSDIPPIEPGIGETDLDASESEEESDDERSQQIKIAELIAQLGAPEFAVREQATAELRELANDALPALRTAVIEHDDLEVRLRAENVAAGIVNSAVAGRIDSFLDGQPGSFEGWDVFQQILGDGPRLREVFVEMMLRHQDLAEALEVSTEARAESLRNVIARIQRRQLIESQLPSGADVIAMLLCFNDHDLKLSNIDEEALLRMLRMSVTAELLRDEQLAEPFRTLLAGWIQRCDRTSWPEVFWLSLQEDLERTLPLAERVLEQQDSRIDEVALSLQLVSRFGNESNIASLRRLLKDERAVTEVDFIGGKQTQAQVRDLAAATIMILKQQPLIEVGLNPNSLHPKIAFVPRELGFPTDDPEPRQKMLEALNELLDSNDDSAADASEGNESE</sequence>
<accession>A0A2G1W6A4</accession>
<keyword evidence="4" id="KW-1185">Reference proteome</keyword>
<keyword evidence="2" id="KW-0732">Signal</keyword>
<evidence type="ECO:0000256" key="2">
    <source>
        <dbReference type="SAM" id="SignalP"/>
    </source>
</evidence>
<organism evidence="3 4">
    <name type="scientific">Rhodopirellula bahusiensis</name>
    <dbReference type="NCBI Taxonomy" id="2014065"/>
    <lineage>
        <taxon>Bacteria</taxon>
        <taxon>Pseudomonadati</taxon>
        <taxon>Planctomycetota</taxon>
        <taxon>Planctomycetia</taxon>
        <taxon>Pirellulales</taxon>
        <taxon>Pirellulaceae</taxon>
        <taxon>Rhodopirellula</taxon>
    </lineage>
</organism>
<dbReference type="GeneID" id="90609241"/>